<feature type="domain" description="Myb-like" evidence="8">
    <location>
        <begin position="72"/>
        <end position="130"/>
    </location>
</feature>
<keyword evidence="4" id="KW-0238">DNA-binding</keyword>
<dbReference type="PANTHER" id="PTHR21654:SF59">
    <property type="entry name" value="TRIHELIX TRANSCRIPTION FACTOR DF1"/>
    <property type="match status" value="1"/>
</dbReference>
<name>A0AAV3NMD9_LITER</name>
<evidence type="ECO:0000256" key="5">
    <source>
        <dbReference type="ARBA" id="ARBA00023163"/>
    </source>
</evidence>
<reference evidence="9 10" key="1">
    <citation type="submission" date="2024-01" db="EMBL/GenBank/DDBJ databases">
        <title>The complete chloroplast genome sequence of Lithospermum erythrorhizon: insights into the phylogenetic relationship among Boraginaceae species and the maternal lineages of purple gromwells.</title>
        <authorList>
            <person name="Okada T."/>
            <person name="Watanabe K."/>
        </authorList>
    </citation>
    <scope>NUCLEOTIDE SEQUENCE [LARGE SCALE GENOMIC DNA]</scope>
</reference>
<feature type="compositionally biased region" description="Pro residues" evidence="7">
    <location>
        <begin position="241"/>
        <end position="251"/>
    </location>
</feature>
<evidence type="ECO:0000256" key="3">
    <source>
        <dbReference type="ARBA" id="ARBA00023015"/>
    </source>
</evidence>
<feature type="compositionally biased region" description="Acidic residues" evidence="7">
    <location>
        <begin position="599"/>
        <end position="623"/>
    </location>
</feature>
<feature type="region of interest" description="Disordered" evidence="7">
    <location>
        <begin position="443"/>
        <end position="462"/>
    </location>
</feature>
<comment type="caution">
    <text evidence="9">The sequence shown here is derived from an EMBL/GenBank/DDBJ whole genome shotgun (WGS) entry which is preliminary data.</text>
</comment>
<feature type="compositionally biased region" description="Low complexity" evidence="7">
    <location>
        <begin position="577"/>
        <end position="591"/>
    </location>
</feature>
<keyword evidence="6" id="KW-0539">Nucleus</keyword>
<feature type="compositionally biased region" description="Polar residues" evidence="7">
    <location>
        <begin position="1"/>
        <end position="19"/>
    </location>
</feature>
<evidence type="ECO:0000256" key="6">
    <source>
        <dbReference type="ARBA" id="ARBA00023242"/>
    </source>
</evidence>
<dbReference type="FunFam" id="1.10.10.60:FF:000092">
    <property type="entry name" value="Trihelix transcription factor GT-2"/>
    <property type="match status" value="1"/>
</dbReference>
<dbReference type="Gene3D" id="1.10.10.60">
    <property type="entry name" value="Homeodomain-like"/>
    <property type="match status" value="2"/>
</dbReference>
<dbReference type="GO" id="GO:0005634">
    <property type="term" value="C:nucleus"/>
    <property type="evidence" value="ECO:0007669"/>
    <property type="project" value="UniProtKB-SubCell"/>
</dbReference>
<sequence>MLGVSASQIANNNNNTSSIRGVDGGAMVAASAEAQESGGTSGGSCGDVGGATTPAGTFMSEEGDKSGGGGGNRWPRQETLALLKIRSDMDLTFRDSSLKGPLWDEVSRKMAELGYHRNPKKCKEKFENVYKYHKRTKEGRSSKSDGKTYRFFDQLQALENIGGAPPPPPPSSLQLPPPPRPSPQTMVAAVTMAVPIQVVQPTPTHPQAPSPHQHQSTVSSTPQNTTISFNNPFASSFPQPSQSPHPPPQPPTVVSGNAVMPPSFFSNSMSLSSSSTSSDEETEARHKRKRKHKDFFESLMQNVVEKQEALQKKFLETLEKRERDRVMREEAWRVQEMARLKNEHDLLVQERSMAAERESALITLLQKLTENQQIPNKPNNPTAIAFGAVQVQEKQVPRTPTPPPSVVAKQSTPPPLPPPHVPEQSITTTPVMAPQFIRAMENSPRQENNNSGGLEAYNTSSATSSRWPKAEIDALINLRTHLDNKYQENGPKGPLWEEISSEMKKLGYNRNAKRCKEKWENINKYYKKVKESNKKRPEDSKTCPYFHQLDALYRGKEKKPENSMMPIMARPEQQWPFPQQEHQQNQLQQQQHQEHAMEEQEGENNEEEYDDEDEDGEDDEEDERSAYEIVTNKQPSSVTSTT</sequence>
<feature type="region of interest" description="Disordered" evidence="7">
    <location>
        <begin position="1"/>
        <end position="75"/>
    </location>
</feature>
<dbReference type="Pfam" id="PF13837">
    <property type="entry name" value="Myb_DNA-bind_4"/>
    <property type="match status" value="2"/>
</dbReference>
<keyword evidence="3" id="KW-0805">Transcription regulation</keyword>
<dbReference type="AlphaFoldDB" id="A0AAV3NMD9"/>
<feature type="region of interest" description="Disordered" evidence="7">
    <location>
        <begin position="577"/>
        <end position="642"/>
    </location>
</feature>
<evidence type="ECO:0000313" key="9">
    <source>
        <dbReference type="EMBL" id="GAA0139686.1"/>
    </source>
</evidence>
<evidence type="ECO:0000256" key="1">
    <source>
        <dbReference type="ARBA" id="ARBA00004123"/>
    </source>
</evidence>
<feature type="domain" description="Myb-like" evidence="8">
    <location>
        <begin position="459"/>
        <end position="523"/>
    </location>
</feature>
<dbReference type="Proteomes" id="UP001454036">
    <property type="component" value="Unassembled WGS sequence"/>
</dbReference>
<feature type="compositionally biased region" description="Low complexity" evidence="7">
    <location>
        <begin position="263"/>
        <end position="277"/>
    </location>
</feature>
<keyword evidence="2" id="KW-0677">Repeat</keyword>
<organism evidence="9 10">
    <name type="scientific">Lithospermum erythrorhizon</name>
    <name type="common">Purple gromwell</name>
    <name type="synonym">Lithospermum officinale var. erythrorhizon</name>
    <dbReference type="NCBI Taxonomy" id="34254"/>
    <lineage>
        <taxon>Eukaryota</taxon>
        <taxon>Viridiplantae</taxon>
        <taxon>Streptophyta</taxon>
        <taxon>Embryophyta</taxon>
        <taxon>Tracheophyta</taxon>
        <taxon>Spermatophyta</taxon>
        <taxon>Magnoliopsida</taxon>
        <taxon>eudicotyledons</taxon>
        <taxon>Gunneridae</taxon>
        <taxon>Pentapetalae</taxon>
        <taxon>asterids</taxon>
        <taxon>lamiids</taxon>
        <taxon>Boraginales</taxon>
        <taxon>Boraginaceae</taxon>
        <taxon>Boraginoideae</taxon>
        <taxon>Lithospermeae</taxon>
        <taxon>Lithospermum</taxon>
    </lineage>
</organism>
<feature type="region of interest" description="Disordered" evidence="7">
    <location>
        <begin position="393"/>
        <end position="418"/>
    </location>
</feature>
<evidence type="ECO:0000256" key="7">
    <source>
        <dbReference type="SAM" id="MobiDB-lite"/>
    </source>
</evidence>
<gene>
    <name evidence="9" type="ORF">LIER_01179</name>
</gene>
<evidence type="ECO:0000313" key="10">
    <source>
        <dbReference type="Proteomes" id="UP001454036"/>
    </source>
</evidence>
<evidence type="ECO:0000259" key="8">
    <source>
        <dbReference type="PROSITE" id="PS50090"/>
    </source>
</evidence>
<dbReference type="PANTHER" id="PTHR21654">
    <property type="entry name" value="FI21293P1"/>
    <property type="match status" value="1"/>
</dbReference>
<keyword evidence="5" id="KW-0804">Transcription</keyword>
<dbReference type="CDD" id="cd12203">
    <property type="entry name" value="GT1"/>
    <property type="match status" value="2"/>
</dbReference>
<evidence type="ECO:0000256" key="2">
    <source>
        <dbReference type="ARBA" id="ARBA00022737"/>
    </source>
</evidence>
<protein>
    <recommendedName>
        <fullName evidence="8">Myb-like domain-containing protein</fullName>
    </recommendedName>
</protein>
<comment type="subcellular location">
    <subcellularLocation>
        <location evidence="1">Nucleus</location>
    </subcellularLocation>
</comment>
<dbReference type="SMART" id="SM00717">
    <property type="entry name" value="SANT"/>
    <property type="match status" value="2"/>
</dbReference>
<dbReference type="EMBL" id="BAABME010000110">
    <property type="protein sequence ID" value="GAA0139686.1"/>
    <property type="molecule type" value="Genomic_DNA"/>
</dbReference>
<evidence type="ECO:0000256" key="4">
    <source>
        <dbReference type="ARBA" id="ARBA00023125"/>
    </source>
</evidence>
<accession>A0AAV3NMD9</accession>
<dbReference type="InterPro" id="IPR044822">
    <property type="entry name" value="Myb_DNA-bind_4"/>
</dbReference>
<feature type="compositionally biased region" description="Polar residues" evidence="7">
    <location>
        <begin position="631"/>
        <end position="642"/>
    </location>
</feature>
<proteinExistence type="predicted"/>
<dbReference type="PROSITE" id="PS50090">
    <property type="entry name" value="MYB_LIKE"/>
    <property type="match status" value="2"/>
</dbReference>
<dbReference type="FunFam" id="1.10.10.60:FF:000061">
    <property type="entry name" value="Trihelix transcription factor GT-2"/>
    <property type="match status" value="1"/>
</dbReference>
<feature type="compositionally biased region" description="Gly residues" evidence="7">
    <location>
        <begin position="39"/>
        <end position="49"/>
    </location>
</feature>
<feature type="compositionally biased region" description="Low complexity" evidence="7">
    <location>
        <begin position="228"/>
        <end position="240"/>
    </location>
</feature>
<feature type="compositionally biased region" description="Polar residues" evidence="7">
    <location>
        <begin position="210"/>
        <end position="227"/>
    </location>
</feature>
<dbReference type="GO" id="GO:0003677">
    <property type="term" value="F:DNA binding"/>
    <property type="evidence" value="ECO:0007669"/>
    <property type="project" value="UniProtKB-KW"/>
</dbReference>
<dbReference type="GO" id="GO:0006355">
    <property type="term" value="P:regulation of DNA-templated transcription"/>
    <property type="evidence" value="ECO:0007669"/>
    <property type="project" value="UniProtKB-ARBA"/>
</dbReference>
<keyword evidence="10" id="KW-1185">Reference proteome</keyword>
<feature type="compositionally biased region" description="Pro residues" evidence="7">
    <location>
        <begin position="164"/>
        <end position="182"/>
    </location>
</feature>
<dbReference type="InterPro" id="IPR001005">
    <property type="entry name" value="SANT/Myb"/>
</dbReference>
<feature type="region of interest" description="Disordered" evidence="7">
    <location>
        <begin position="159"/>
        <end position="185"/>
    </location>
</feature>
<feature type="region of interest" description="Disordered" evidence="7">
    <location>
        <begin position="201"/>
        <end position="290"/>
    </location>
</feature>